<dbReference type="GO" id="GO:0004523">
    <property type="term" value="F:RNA-DNA hybrid ribonuclease activity"/>
    <property type="evidence" value="ECO:0007669"/>
    <property type="project" value="UniProtKB-EC"/>
</dbReference>
<evidence type="ECO:0000256" key="10">
    <source>
        <dbReference type="SAM" id="MobiDB-lite"/>
    </source>
</evidence>
<dbReference type="GeneID" id="54547221"/>
<comment type="cofactor">
    <cofactor evidence="2">
        <name>Mg(2+)</name>
        <dbReference type="ChEBI" id="CHEBI:18420"/>
    </cofactor>
</comment>
<dbReference type="InterPro" id="IPR002156">
    <property type="entry name" value="RNaseH_domain"/>
</dbReference>
<accession>A0A6A6J5Q6</accession>
<dbReference type="PANTHER" id="PTHR10642:SF26">
    <property type="entry name" value="RIBONUCLEASE H1"/>
    <property type="match status" value="1"/>
</dbReference>
<dbReference type="PROSITE" id="PS50879">
    <property type="entry name" value="RNASE_H_1"/>
    <property type="match status" value="1"/>
</dbReference>
<dbReference type="InterPro" id="IPR011320">
    <property type="entry name" value="RNase_H1_N"/>
</dbReference>
<dbReference type="Proteomes" id="UP000800097">
    <property type="component" value="Unassembled WGS sequence"/>
</dbReference>
<dbReference type="GO" id="GO:0003676">
    <property type="term" value="F:nucleic acid binding"/>
    <property type="evidence" value="ECO:0007669"/>
    <property type="project" value="InterPro"/>
</dbReference>
<dbReference type="EMBL" id="ML986530">
    <property type="protein sequence ID" value="KAF2271920.1"/>
    <property type="molecule type" value="Genomic_DNA"/>
</dbReference>
<evidence type="ECO:0000256" key="9">
    <source>
        <dbReference type="ARBA" id="ARBA00022842"/>
    </source>
</evidence>
<keyword evidence="8" id="KW-0378">Hydrolase</keyword>
<feature type="compositionally biased region" description="Polar residues" evidence="10">
    <location>
        <begin position="60"/>
        <end position="71"/>
    </location>
</feature>
<dbReference type="AlphaFoldDB" id="A0A6A6J5Q6"/>
<dbReference type="GO" id="GO:0000287">
    <property type="term" value="F:magnesium ion binding"/>
    <property type="evidence" value="ECO:0007669"/>
    <property type="project" value="InterPro"/>
</dbReference>
<evidence type="ECO:0000256" key="7">
    <source>
        <dbReference type="ARBA" id="ARBA00022759"/>
    </source>
</evidence>
<feature type="region of interest" description="Disordered" evidence="10">
    <location>
        <begin position="36"/>
        <end position="71"/>
    </location>
</feature>
<dbReference type="CDD" id="cd09280">
    <property type="entry name" value="RNase_HI_eukaryote_like"/>
    <property type="match status" value="1"/>
</dbReference>
<dbReference type="Pfam" id="PF01693">
    <property type="entry name" value="Cauli_VI"/>
    <property type="match status" value="1"/>
</dbReference>
<evidence type="ECO:0000256" key="1">
    <source>
        <dbReference type="ARBA" id="ARBA00000077"/>
    </source>
</evidence>
<dbReference type="InterPro" id="IPR050092">
    <property type="entry name" value="RNase_H"/>
</dbReference>
<evidence type="ECO:0000313" key="13">
    <source>
        <dbReference type="Proteomes" id="UP000800097"/>
    </source>
</evidence>
<evidence type="ECO:0000256" key="4">
    <source>
        <dbReference type="ARBA" id="ARBA00012180"/>
    </source>
</evidence>
<dbReference type="EC" id="3.1.26.4" evidence="4"/>
<dbReference type="Gene3D" id="3.30.420.10">
    <property type="entry name" value="Ribonuclease H-like superfamily/Ribonuclease H"/>
    <property type="match status" value="1"/>
</dbReference>
<feature type="region of interest" description="Disordered" evidence="10">
    <location>
        <begin position="1"/>
        <end position="23"/>
    </location>
</feature>
<dbReference type="PANTHER" id="PTHR10642">
    <property type="entry name" value="RIBONUCLEASE H1"/>
    <property type="match status" value="1"/>
</dbReference>
<dbReference type="InterPro" id="IPR036397">
    <property type="entry name" value="RNaseH_sf"/>
</dbReference>
<dbReference type="InterPro" id="IPR009027">
    <property type="entry name" value="Ribosomal_bL9/RNase_H1_N"/>
</dbReference>
<dbReference type="GO" id="GO:0043137">
    <property type="term" value="P:DNA replication, removal of RNA primer"/>
    <property type="evidence" value="ECO:0007669"/>
    <property type="project" value="TreeGrafter"/>
</dbReference>
<keyword evidence="13" id="KW-1185">Reference proteome</keyword>
<evidence type="ECO:0000256" key="3">
    <source>
        <dbReference type="ARBA" id="ARBA00005300"/>
    </source>
</evidence>
<dbReference type="PIRSF" id="PIRSF036852">
    <property type="entry name" value="Ribonuclease_H1_euk"/>
    <property type="match status" value="1"/>
</dbReference>
<feature type="domain" description="RNase H type-1" evidence="11">
    <location>
        <begin position="175"/>
        <end position="325"/>
    </location>
</feature>
<dbReference type="SUPFAM" id="SSF55658">
    <property type="entry name" value="L9 N-domain-like"/>
    <property type="match status" value="1"/>
</dbReference>
<proteinExistence type="inferred from homology"/>
<dbReference type="Pfam" id="PF00075">
    <property type="entry name" value="RNase_H"/>
    <property type="match status" value="1"/>
</dbReference>
<dbReference type="Gene3D" id="3.40.970.10">
    <property type="entry name" value="Ribonuclease H1, N-terminal domain"/>
    <property type="match status" value="1"/>
</dbReference>
<keyword evidence="9" id="KW-0460">Magnesium</keyword>
<dbReference type="FunFam" id="3.30.420.10:FF:000090">
    <property type="entry name" value="Ribonuclease H"/>
    <property type="match status" value="1"/>
</dbReference>
<sequence>MSSKPKASPEKWYGVQVGHNPGVYTDYDEVKRQIRGYPGSKQQRFSTREEAQAFVDSRDAGSSASLNATNSISAAPSIKEDIASEISLRPSMATSTRKTPKAADTTTSKKQKKNDGTPAAVYLPNGEIEPGTGPLPEDAEDGFDRRIKLNPETGTIEYKTEEELNARKWQPTGDFSGPMIIYTDGAAPNNGYAGAVAGIGVYFGPGNPNNVAAPLGAGKQTNQRAELAAIKRAIDILPINTTALIRSDSHYAIQCVTEWFVRWERNDWKTAGGKNVDNRDLIEPILERIREREMAGARTRFEWVKGHASERGNVEADRLAVRGAEMGRRLMAERAIQEAAQVASDKEEGLEQVGEEDEWAFIKTLQEHEGAAGGA</sequence>
<protein>
    <recommendedName>
        <fullName evidence="4">ribonuclease H</fullName>
        <ecNumber evidence="4">3.1.26.4</ecNumber>
    </recommendedName>
</protein>
<organism evidence="12 13">
    <name type="scientific">Westerdykella ornata</name>
    <dbReference type="NCBI Taxonomy" id="318751"/>
    <lineage>
        <taxon>Eukaryota</taxon>
        <taxon>Fungi</taxon>
        <taxon>Dikarya</taxon>
        <taxon>Ascomycota</taxon>
        <taxon>Pezizomycotina</taxon>
        <taxon>Dothideomycetes</taxon>
        <taxon>Pleosporomycetidae</taxon>
        <taxon>Pleosporales</taxon>
        <taxon>Sporormiaceae</taxon>
        <taxon>Westerdykella</taxon>
    </lineage>
</organism>
<feature type="compositionally biased region" description="Basic and acidic residues" evidence="10">
    <location>
        <begin position="46"/>
        <end position="59"/>
    </location>
</feature>
<keyword evidence="7" id="KW-0255">Endonuclease</keyword>
<name>A0A6A6J5Q6_WESOR</name>
<dbReference type="FunFam" id="3.40.970.10:FF:000001">
    <property type="entry name" value="Ribonuclease H1"/>
    <property type="match status" value="1"/>
</dbReference>
<evidence type="ECO:0000256" key="2">
    <source>
        <dbReference type="ARBA" id="ARBA00001946"/>
    </source>
</evidence>
<dbReference type="InterPro" id="IPR017067">
    <property type="entry name" value="RNase_H1_euk"/>
</dbReference>
<dbReference type="RefSeq" id="XP_033649459.1">
    <property type="nucleotide sequence ID" value="XM_033794046.1"/>
</dbReference>
<dbReference type="SUPFAM" id="SSF53098">
    <property type="entry name" value="Ribonuclease H-like"/>
    <property type="match status" value="1"/>
</dbReference>
<evidence type="ECO:0000313" key="12">
    <source>
        <dbReference type="EMBL" id="KAF2271920.1"/>
    </source>
</evidence>
<comment type="similarity">
    <text evidence="3">Belongs to the RNase H family.</text>
</comment>
<keyword evidence="6" id="KW-0479">Metal-binding</keyword>
<dbReference type="InterPro" id="IPR037056">
    <property type="entry name" value="RNase_H1_N_sf"/>
</dbReference>
<feature type="region of interest" description="Disordered" evidence="10">
    <location>
        <begin position="87"/>
        <end position="142"/>
    </location>
</feature>
<comment type="catalytic activity">
    <reaction evidence="1">
        <text>Endonucleolytic cleavage to 5'-phosphomonoester.</text>
        <dbReference type="EC" id="3.1.26.4"/>
    </reaction>
</comment>
<gene>
    <name evidence="12" type="ORF">EI97DRAFT_240027</name>
</gene>
<dbReference type="InterPro" id="IPR012337">
    <property type="entry name" value="RNaseH-like_sf"/>
</dbReference>
<evidence type="ECO:0000256" key="8">
    <source>
        <dbReference type="ARBA" id="ARBA00022801"/>
    </source>
</evidence>
<evidence type="ECO:0000259" key="11">
    <source>
        <dbReference type="PROSITE" id="PS50879"/>
    </source>
</evidence>
<evidence type="ECO:0000256" key="5">
    <source>
        <dbReference type="ARBA" id="ARBA00022722"/>
    </source>
</evidence>
<dbReference type="OrthoDB" id="407198at2759"/>
<evidence type="ECO:0000256" key="6">
    <source>
        <dbReference type="ARBA" id="ARBA00022723"/>
    </source>
</evidence>
<reference evidence="12" key="1">
    <citation type="journal article" date="2020" name="Stud. Mycol.">
        <title>101 Dothideomycetes genomes: a test case for predicting lifestyles and emergence of pathogens.</title>
        <authorList>
            <person name="Haridas S."/>
            <person name="Albert R."/>
            <person name="Binder M."/>
            <person name="Bloem J."/>
            <person name="Labutti K."/>
            <person name="Salamov A."/>
            <person name="Andreopoulos B."/>
            <person name="Baker S."/>
            <person name="Barry K."/>
            <person name="Bills G."/>
            <person name="Bluhm B."/>
            <person name="Cannon C."/>
            <person name="Castanera R."/>
            <person name="Culley D."/>
            <person name="Daum C."/>
            <person name="Ezra D."/>
            <person name="Gonzalez J."/>
            <person name="Henrissat B."/>
            <person name="Kuo A."/>
            <person name="Liang C."/>
            <person name="Lipzen A."/>
            <person name="Lutzoni F."/>
            <person name="Magnuson J."/>
            <person name="Mondo S."/>
            <person name="Nolan M."/>
            <person name="Ohm R."/>
            <person name="Pangilinan J."/>
            <person name="Park H.-J."/>
            <person name="Ramirez L."/>
            <person name="Alfaro M."/>
            <person name="Sun H."/>
            <person name="Tritt A."/>
            <person name="Yoshinaga Y."/>
            <person name="Zwiers L.-H."/>
            <person name="Turgeon B."/>
            <person name="Goodwin S."/>
            <person name="Spatafora J."/>
            <person name="Crous P."/>
            <person name="Grigoriev I."/>
        </authorList>
    </citation>
    <scope>NUCLEOTIDE SEQUENCE</scope>
    <source>
        <strain evidence="12">CBS 379.55</strain>
    </source>
</reference>
<keyword evidence="5" id="KW-0540">Nuclease</keyword>